<keyword evidence="2" id="KW-0805">Transcription regulation</keyword>
<dbReference type="Pfam" id="PF02362">
    <property type="entry name" value="B3"/>
    <property type="match status" value="2"/>
</dbReference>
<evidence type="ECO:0000313" key="9">
    <source>
        <dbReference type="Proteomes" id="UP001412067"/>
    </source>
</evidence>
<evidence type="ECO:0000313" key="8">
    <source>
        <dbReference type="EMBL" id="KAK8963990.1"/>
    </source>
</evidence>
<dbReference type="InterPro" id="IPR003340">
    <property type="entry name" value="B3_DNA-bd"/>
</dbReference>
<evidence type="ECO:0000256" key="6">
    <source>
        <dbReference type="SAM" id="MobiDB-lite"/>
    </source>
</evidence>
<dbReference type="EMBL" id="JBBWWR010000007">
    <property type="protein sequence ID" value="KAK8963990.1"/>
    <property type="molecule type" value="Genomic_DNA"/>
</dbReference>
<reference evidence="8 9" key="1">
    <citation type="journal article" date="2022" name="Nat. Plants">
        <title>Genomes of leafy and leafless Platanthera orchids illuminate the evolution of mycoheterotrophy.</title>
        <authorList>
            <person name="Li M.H."/>
            <person name="Liu K.W."/>
            <person name="Li Z."/>
            <person name="Lu H.C."/>
            <person name="Ye Q.L."/>
            <person name="Zhang D."/>
            <person name="Wang J.Y."/>
            <person name="Li Y.F."/>
            <person name="Zhong Z.M."/>
            <person name="Liu X."/>
            <person name="Yu X."/>
            <person name="Liu D.K."/>
            <person name="Tu X.D."/>
            <person name="Liu B."/>
            <person name="Hao Y."/>
            <person name="Liao X.Y."/>
            <person name="Jiang Y.T."/>
            <person name="Sun W.H."/>
            <person name="Chen J."/>
            <person name="Chen Y.Q."/>
            <person name="Ai Y."/>
            <person name="Zhai J.W."/>
            <person name="Wu S.S."/>
            <person name="Zhou Z."/>
            <person name="Hsiao Y.Y."/>
            <person name="Wu W.L."/>
            <person name="Chen Y.Y."/>
            <person name="Lin Y.F."/>
            <person name="Hsu J.L."/>
            <person name="Li C.Y."/>
            <person name="Wang Z.W."/>
            <person name="Zhao X."/>
            <person name="Zhong W.Y."/>
            <person name="Ma X.K."/>
            <person name="Ma L."/>
            <person name="Huang J."/>
            <person name="Chen G.Z."/>
            <person name="Huang M.Z."/>
            <person name="Huang L."/>
            <person name="Peng D.H."/>
            <person name="Luo Y.B."/>
            <person name="Zou S.Q."/>
            <person name="Chen S.P."/>
            <person name="Lan S."/>
            <person name="Tsai W.C."/>
            <person name="Van de Peer Y."/>
            <person name="Liu Z.J."/>
        </authorList>
    </citation>
    <scope>NUCLEOTIDE SEQUENCE [LARGE SCALE GENOMIC DNA]</scope>
    <source>
        <strain evidence="8">Lor288</strain>
    </source>
</reference>
<keyword evidence="3" id="KW-0238">DNA-binding</keyword>
<dbReference type="SUPFAM" id="SSF101936">
    <property type="entry name" value="DNA-binding pseudobarrel domain"/>
    <property type="match status" value="2"/>
</dbReference>
<dbReference type="PANTHER" id="PTHR31391">
    <property type="entry name" value="B3 DOMAIN-CONTAINING PROTEIN OS11G0197600-RELATED"/>
    <property type="match status" value="1"/>
</dbReference>
<evidence type="ECO:0000256" key="1">
    <source>
        <dbReference type="ARBA" id="ARBA00004123"/>
    </source>
</evidence>
<accession>A0ABR2MIX5</accession>
<keyword evidence="5" id="KW-0539">Nucleus</keyword>
<gene>
    <name evidence="8" type="ORF">KSP40_PGU009892</name>
</gene>
<evidence type="ECO:0000256" key="2">
    <source>
        <dbReference type="ARBA" id="ARBA00023015"/>
    </source>
</evidence>
<dbReference type="SMART" id="SM01019">
    <property type="entry name" value="B3"/>
    <property type="match status" value="2"/>
</dbReference>
<keyword evidence="4" id="KW-0804">Transcription</keyword>
<protein>
    <submittedName>
        <fullName evidence="8">B3 domain-containing protein</fullName>
    </submittedName>
</protein>
<feature type="region of interest" description="Disordered" evidence="6">
    <location>
        <begin position="176"/>
        <end position="227"/>
    </location>
</feature>
<evidence type="ECO:0000256" key="3">
    <source>
        <dbReference type="ARBA" id="ARBA00023125"/>
    </source>
</evidence>
<proteinExistence type="predicted"/>
<organism evidence="8 9">
    <name type="scientific">Platanthera guangdongensis</name>
    <dbReference type="NCBI Taxonomy" id="2320717"/>
    <lineage>
        <taxon>Eukaryota</taxon>
        <taxon>Viridiplantae</taxon>
        <taxon>Streptophyta</taxon>
        <taxon>Embryophyta</taxon>
        <taxon>Tracheophyta</taxon>
        <taxon>Spermatophyta</taxon>
        <taxon>Magnoliopsida</taxon>
        <taxon>Liliopsida</taxon>
        <taxon>Asparagales</taxon>
        <taxon>Orchidaceae</taxon>
        <taxon>Orchidoideae</taxon>
        <taxon>Orchideae</taxon>
        <taxon>Orchidinae</taxon>
        <taxon>Platanthera</taxon>
    </lineage>
</organism>
<evidence type="ECO:0000256" key="5">
    <source>
        <dbReference type="ARBA" id="ARBA00023242"/>
    </source>
</evidence>
<sequence length="373" mass="43049">MGDECKYCKKWKERCKKFEEHFYWSHVDARKMHFSKSMTGDFSKCLIIPKKFIEHFTGELLETVELKVPSGDIWHVELKKTKAGVVLDCGWKDFVEAHGIQENDTLMFNYNGGSSFLVLMFEDSGCEKAASHCPKKRDPMDTLCATPYGKMPRRSCNMSSSRNSDDELPLAVHREISRTSRRAKENHVQQRKNPKRAYRRKKLIVHSRQKNAAKEQESSTLEGMENPEKDVSLVKQSTSNIFFISKKPGIKAAENIELRSFAETIKTDKPCFAITMVSCSTIKRFYMSIPIAFATQYLPRTTNEIILQLPDKERHWDVQCYVQAHSVALSRGWREFVHDNGLKIGDICLFELEETLKHIVLTVHIKKVEITST</sequence>
<feature type="compositionally biased region" description="Basic and acidic residues" evidence="6">
    <location>
        <begin position="176"/>
        <end position="188"/>
    </location>
</feature>
<feature type="domain" description="TF-B3" evidence="7">
    <location>
        <begin position="272"/>
        <end position="369"/>
    </location>
</feature>
<dbReference type="InterPro" id="IPR044837">
    <property type="entry name" value="REM16-like"/>
</dbReference>
<dbReference type="Proteomes" id="UP001412067">
    <property type="component" value="Unassembled WGS sequence"/>
</dbReference>
<comment type="caution">
    <text evidence="8">The sequence shown here is derived from an EMBL/GenBank/DDBJ whole genome shotgun (WGS) entry which is preliminary data.</text>
</comment>
<evidence type="ECO:0000259" key="7">
    <source>
        <dbReference type="PROSITE" id="PS50863"/>
    </source>
</evidence>
<feature type="compositionally biased region" description="Basic residues" evidence="6">
    <location>
        <begin position="189"/>
        <end position="211"/>
    </location>
</feature>
<dbReference type="PANTHER" id="PTHR31391:SF106">
    <property type="entry name" value="B3 DOMAIN-CONTAINING PROTEIN OS01G0723500"/>
    <property type="match status" value="1"/>
</dbReference>
<evidence type="ECO:0000256" key="4">
    <source>
        <dbReference type="ARBA" id="ARBA00023163"/>
    </source>
</evidence>
<name>A0ABR2MIX5_9ASPA</name>
<keyword evidence="9" id="KW-1185">Reference proteome</keyword>
<dbReference type="InterPro" id="IPR015300">
    <property type="entry name" value="DNA-bd_pseudobarrel_sf"/>
</dbReference>
<dbReference type="PROSITE" id="PS50863">
    <property type="entry name" value="B3"/>
    <property type="match status" value="2"/>
</dbReference>
<dbReference type="CDD" id="cd10017">
    <property type="entry name" value="B3_DNA"/>
    <property type="match status" value="2"/>
</dbReference>
<feature type="domain" description="TF-B3" evidence="7">
    <location>
        <begin position="31"/>
        <end position="124"/>
    </location>
</feature>
<dbReference type="Gene3D" id="2.40.330.10">
    <property type="entry name" value="DNA-binding pseudobarrel domain"/>
    <property type="match status" value="2"/>
</dbReference>
<comment type="subcellular location">
    <subcellularLocation>
        <location evidence="1">Nucleus</location>
    </subcellularLocation>
</comment>